<gene>
    <name evidence="1" type="ORF">D9C73_009264</name>
</gene>
<dbReference type="AlphaFoldDB" id="A0A4U5ULP8"/>
<evidence type="ECO:0000313" key="2">
    <source>
        <dbReference type="Proteomes" id="UP000298787"/>
    </source>
</evidence>
<evidence type="ECO:0000313" key="1">
    <source>
        <dbReference type="EMBL" id="TKS75180.1"/>
    </source>
</evidence>
<dbReference type="EMBL" id="CM014085">
    <property type="protein sequence ID" value="TKS75180.1"/>
    <property type="molecule type" value="Genomic_DNA"/>
</dbReference>
<name>A0A4U5ULP8_COLLU</name>
<keyword evidence="2" id="KW-1185">Reference proteome</keyword>
<reference evidence="1 2" key="1">
    <citation type="submission" date="2019-01" db="EMBL/GenBank/DDBJ databases">
        <title>Genome Assembly of Collichthys lucidus.</title>
        <authorList>
            <person name="Cai M."/>
            <person name="Xiao S."/>
        </authorList>
    </citation>
    <scope>NUCLEOTIDE SEQUENCE [LARGE SCALE GENOMIC DNA]</scope>
    <source>
        <strain evidence="1">JT15FE1705JMU</strain>
        <tissue evidence="1">Muscle</tissue>
    </source>
</reference>
<dbReference type="Proteomes" id="UP000298787">
    <property type="component" value="Chromosome 8"/>
</dbReference>
<sequence>MPLVVGCTSPLGRGAAASQGPSLTTAARICFVQQTDQLCERTRRDDSSFPRVRCEPCRAERGSIHTQSNLFRLKTRASRVSTVPAPHRGFHNEAYVVYAFTQTHNPSAFTAPDRRVGSIVDSGISTVPSLESVMPSFLQPKCPHNADTDLHGVVVSEKQEGGDLTSINHLNVLIVVDSCERTNFANLQSRPLHAEPRRRQPLLFQELRGHCFMEGDMRTMSALMITIAAQSPARSGPYTLPLLQRRGPVGAEIKPVATGAHQQCVSSASTIRHRTKEAHLSAARHSLSSEVMKKRPSNHFCSRALRQQSLGGNGFELEKKQVMRQRKTLNAHHSRNTAVLTGDGTLYTSIFSHIKSPKVAMHCRESVSPCTCRGQSCHSSLCCTCVPKAALTCVLLLHLRDHTQSSARRLKMSCFTFVKMMMVLFNLLIFVSMLPAHIRGGRWVEVVVEVVETLALLHFKSAVATLSSPLHRRRRLCWRICASRKYRNPDVPSNQFTMRVMLKASSLSDPDLLPVRLPLGRSADSHLLRVRHIEGISRRKKETDSVPAIIIPAEG</sequence>
<accession>A0A4U5ULP8</accession>
<proteinExistence type="predicted"/>
<protein>
    <submittedName>
        <fullName evidence="1">Uncharacterized protein</fullName>
    </submittedName>
</protein>
<organism evidence="1 2">
    <name type="scientific">Collichthys lucidus</name>
    <name type="common">Big head croaker</name>
    <name type="synonym">Sciaena lucida</name>
    <dbReference type="NCBI Taxonomy" id="240159"/>
    <lineage>
        <taxon>Eukaryota</taxon>
        <taxon>Metazoa</taxon>
        <taxon>Chordata</taxon>
        <taxon>Craniata</taxon>
        <taxon>Vertebrata</taxon>
        <taxon>Euteleostomi</taxon>
        <taxon>Actinopterygii</taxon>
        <taxon>Neopterygii</taxon>
        <taxon>Teleostei</taxon>
        <taxon>Neoteleostei</taxon>
        <taxon>Acanthomorphata</taxon>
        <taxon>Eupercaria</taxon>
        <taxon>Sciaenidae</taxon>
        <taxon>Collichthys</taxon>
    </lineage>
</organism>